<feature type="compositionally biased region" description="Polar residues" evidence="1">
    <location>
        <begin position="39"/>
        <end position="52"/>
    </location>
</feature>
<evidence type="ECO:0000313" key="4">
    <source>
        <dbReference type="EMBL" id="KAJ5522947.1"/>
    </source>
</evidence>
<proteinExistence type="predicted"/>
<evidence type="ECO:0000313" key="2">
    <source>
        <dbReference type="EMBL" id="KAJ5522850.1"/>
    </source>
</evidence>
<name>A0AAD6G9G4_9EURO</name>
<protein>
    <submittedName>
        <fullName evidence="2">Uncharacterized protein</fullName>
    </submittedName>
</protein>
<evidence type="ECO:0000256" key="1">
    <source>
        <dbReference type="SAM" id="MobiDB-lite"/>
    </source>
</evidence>
<keyword evidence="5" id="KW-1185">Reference proteome</keyword>
<dbReference type="AlphaFoldDB" id="A0AAD6G9G4"/>
<dbReference type="Proteomes" id="UP001220324">
    <property type="component" value="Unassembled WGS sequence"/>
</dbReference>
<dbReference type="EMBL" id="JAQIZZ010000012">
    <property type="protein sequence ID" value="KAJ5522887.1"/>
    <property type="molecule type" value="Genomic_DNA"/>
</dbReference>
<gene>
    <name evidence="4" type="ORF">N7494_013261</name>
    <name evidence="2" type="ORF">N7494_013280</name>
    <name evidence="3" type="ORF">N7494_013317</name>
</gene>
<feature type="region of interest" description="Disordered" evidence="1">
    <location>
        <begin position="142"/>
        <end position="161"/>
    </location>
</feature>
<reference evidence="2 5" key="1">
    <citation type="journal article" date="2023" name="IMA Fungus">
        <title>Comparative genomic study of the Penicillium genus elucidates a diverse pangenome and 15 lateral gene transfer events.</title>
        <authorList>
            <person name="Petersen C."/>
            <person name="Sorensen T."/>
            <person name="Nielsen M.R."/>
            <person name="Sondergaard T.E."/>
            <person name="Sorensen J.L."/>
            <person name="Fitzpatrick D.A."/>
            <person name="Frisvad J.C."/>
            <person name="Nielsen K.L."/>
        </authorList>
    </citation>
    <scope>NUCLEOTIDE SEQUENCE [LARGE SCALE GENOMIC DNA]</scope>
    <source>
        <strain evidence="2 5">IBT 35679</strain>
    </source>
</reference>
<dbReference type="EMBL" id="JAQIZZ010000011">
    <property type="protein sequence ID" value="KAJ5522947.1"/>
    <property type="molecule type" value="Genomic_DNA"/>
</dbReference>
<accession>A0AAD6G9G4</accession>
<organism evidence="2 5">
    <name type="scientific">Penicillium frequentans</name>
    <dbReference type="NCBI Taxonomy" id="3151616"/>
    <lineage>
        <taxon>Eukaryota</taxon>
        <taxon>Fungi</taxon>
        <taxon>Dikarya</taxon>
        <taxon>Ascomycota</taxon>
        <taxon>Pezizomycotina</taxon>
        <taxon>Eurotiomycetes</taxon>
        <taxon>Eurotiomycetidae</taxon>
        <taxon>Eurotiales</taxon>
        <taxon>Aspergillaceae</taxon>
        <taxon>Penicillium</taxon>
    </lineage>
</organism>
<feature type="region of interest" description="Disordered" evidence="1">
    <location>
        <begin position="1"/>
        <end position="52"/>
    </location>
</feature>
<sequence length="187" mass="20498">MLNHSGSPPMLARPLGPLPGPISGPRFPNKRQRLEGAQNPRQSDQAFISQHPTIPDARLELTRIVAFVKKLGEEFTKDKGRYCERLAALESENIKISKRLDELHGLVGEAQTLLQSMYTPSSPECVMTGKLMNARCTEISATHDTQPAPPSGNPTPNIDDSSLLFGGDFQEMLSAFTDEKDITPTLS</sequence>
<dbReference type="EMBL" id="JAQIZZ010000012">
    <property type="protein sequence ID" value="KAJ5522850.1"/>
    <property type="molecule type" value="Genomic_DNA"/>
</dbReference>
<evidence type="ECO:0000313" key="3">
    <source>
        <dbReference type="EMBL" id="KAJ5522887.1"/>
    </source>
</evidence>
<reference evidence="2" key="2">
    <citation type="submission" date="2023-01" db="EMBL/GenBank/DDBJ databases">
        <authorList>
            <person name="Petersen C."/>
        </authorList>
    </citation>
    <scope>NUCLEOTIDE SEQUENCE</scope>
    <source>
        <strain evidence="2">IBT 35679</strain>
    </source>
</reference>
<comment type="caution">
    <text evidence="2">The sequence shown here is derived from an EMBL/GenBank/DDBJ whole genome shotgun (WGS) entry which is preliminary data.</text>
</comment>
<evidence type="ECO:0000313" key="5">
    <source>
        <dbReference type="Proteomes" id="UP001220324"/>
    </source>
</evidence>